<proteinExistence type="predicted"/>
<keyword evidence="2" id="KW-1185">Reference proteome</keyword>
<evidence type="ECO:0000313" key="1">
    <source>
        <dbReference type="EMBL" id="OUC75842.1"/>
    </source>
</evidence>
<protein>
    <submittedName>
        <fullName evidence="1">Uncharacterized protein</fullName>
    </submittedName>
</protein>
<evidence type="ECO:0000313" key="2">
    <source>
        <dbReference type="Proteomes" id="UP000195105"/>
    </source>
</evidence>
<accession>A0A243Q3N6</accession>
<reference evidence="1 2" key="1">
    <citation type="submission" date="2017-05" db="EMBL/GenBank/DDBJ databases">
        <title>Biotechnological potential of actinobacteria isolated from South African environments.</title>
        <authorList>
            <person name="Le Roes-Hill M."/>
            <person name="Prins A."/>
            <person name="Durrell K.A."/>
        </authorList>
    </citation>
    <scope>NUCLEOTIDE SEQUENCE [LARGE SCALE GENOMIC DNA]</scope>
    <source>
        <strain evidence="1 2">HMC13</strain>
    </source>
</reference>
<dbReference type="AlphaFoldDB" id="A0A243Q3N6"/>
<dbReference type="EMBL" id="NGFN01000790">
    <property type="protein sequence ID" value="OUC75842.1"/>
    <property type="molecule type" value="Genomic_DNA"/>
</dbReference>
<comment type="caution">
    <text evidence="1">The sequence shown here is derived from an EMBL/GenBank/DDBJ whole genome shotgun (WGS) entry which is preliminary data.</text>
</comment>
<dbReference type="Proteomes" id="UP000195105">
    <property type="component" value="Unassembled WGS sequence"/>
</dbReference>
<organism evidence="1 2">
    <name type="scientific">Streptomyces swartbergensis</name>
    <dbReference type="NCBI Taxonomy" id="487165"/>
    <lineage>
        <taxon>Bacteria</taxon>
        <taxon>Bacillati</taxon>
        <taxon>Actinomycetota</taxon>
        <taxon>Actinomycetes</taxon>
        <taxon>Kitasatosporales</taxon>
        <taxon>Streptomycetaceae</taxon>
        <taxon>Streptomyces</taxon>
    </lineage>
</organism>
<sequence>MLLGWIGQVGPTSDLSANVLVNRLQRTGVQLMRLEEDETLPGRAAASMAMVVAADTFGAHLRFQAGDVEGVRRSLGRAETAVIEVLRNIHDLRVAIGDADEEEE</sequence>
<name>A0A243Q3N6_9ACTN</name>
<gene>
    <name evidence="1" type="ORF">CA983_44200</name>
</gene>